<protein>
    <recommendedName>
        <fullName evidence="3">BZIP domain-containing protein</fullName>
    </recommendedName>
</protein>
<dbReference type="InterPro" id="IPR004827">
    <property type="entry name" value="bZIP"/>
</dbReference>
<reference evidence="4 5" key="1">
    <citation type="journal article" date="2012" name="New Phytol.">
        <title>Insight into trade-off between wood decay and parasitism from the genome of a fungal forest pathogen.</title>
        <authorList>
            <person name="Olson A."/>
            <person name="Aerts A."/>
            <person name="Asiegbu F."/>
            <person name="Belbahri L."/>
            <person name="Bouzid O."/>
            <person name="Broberg A."/>
            <person name="Canback B."/>
            <person name="Coutinho P.M."/>
            <person name="Cullen D."/>
            <person name="Dalman K."/>
            <person name="Deflorio G."/>
            <person name="van Diepen L.T."/>
            <person name="Dunand C."/>
            <person name="Duplessis S."/>
            <person name="Durling M."/>
            <person name="Gonthier P."/>
            <person name="Grimwood J."/>
            <person name="Fossdal C.G."/>
            <person name="Hansson D."/>
            <person name="Henrissat B."/>
            <person name="Hietala A."/>
            <person name="Himmelstrand K."/>
            <person name="Hoffmeister D."/>
            <person name="Hogberg N."/>
            <person name="James T.Y."/>
            <person name="Karlsson M."/>
            <person name="Kohler A."/>
            <person name="Kues U."/>
            <person name="Lee Y.H."/>
            <person name="Lin Y.C."/>
            <person name="Lind M."/>
            <person name="Lindquist E."/>
            <person name="Lombard V."/>
            <person name="Lucas S."/>
            <person name="Lunden K."/>
            <person name="Morin E."/>
            <person name="Murat C."/>
            <person name="Park J."/>
            <person name="Raffaello T."/>
            <person name="Rouze P."/>
            <person name="Salamov A."/>
            <person name="Schmutz J."/>
            <person name="Solheim H."/>
            <person name="Stahlberg J."/>
            <person name="Velez H."/>
            <person name="de Vries R.P."/>
            <person name="Wiebenga A."/>
            <person name="Woodward S."/>
            <person name="Yakovlev I."/>
            <person name="Garbelotto M."/>
            <person name="Martin F."/>
            <person name="Grigoriev I.V."/>
            <person name="Stenlid J."/>
        </authorList>
    </citation>
    <scope>NUCLEOTIDE SEQUENCE [LARGE SCALE GENOMIC DNA]</scope>
    <source>
        <strain evidence="4 5">TC 32-1</strain>
    </source>
</reference>
<dbReference type="HOGENOM" id="CLU_012917_0_0_1"/>
<evidence type="ECO:0000256" key="2">
    <source>
        <dbReference type="SAM" id="MobiDB-lite"/>
    </source>
</evidence>
<keyword evidence="1" id="KW-0175">Coiled coil</keyword>
<proteinExistence type="predicted"/>
<dbReference type="KEGG" id="hir:HETIRDRAFT_430267"/>
<feature type="region of interest" description="Disordered" evidence="2">
    <location>
        <begin position="167"/>
        <end position="296"/>
    </location>
</feature>
<dbReference type="PROSITE" id="PS00036">
    <property type="entry name" value="BZIP_BASIC"/>
    <property type="match status" value="1"/>
</dbReference>
<feature type="compositionally biased region" description="Low complexity" evidence="2">
    <location>
        <begin position="529"/>
        <end position="539"/>
    </location>
</feature>
<feature type="region of interest" description="Disordered" evidence="2">
    <location>
        <begin position="89"/>
        <end position="113"/>
    </location>
</feature>
<dbReference type="InParanoid" id="W4JRM0"/>
<feature type="compositionally biased region" description="Pro residues" evidence="2">
    <location>
        <begin position="382"/>
        <end position="393"/>
    </location>
</feature>
<organism evidence="4 5">
    <name type="scientific">Heterobasidion irregulare (strain TC 32-1)</name>
    <dbReference type="NCBI Taxonomy" id="747525"/>
    <lineage>
        <taxon>Eukaryota</taxon>
        <taxon>Fungi</taxon>
        <taxon>Dikarya</taxon>
        <taxon>Basidiomycota</taxon>
        <taxon>Agaricomycotina</taxon>
        <taxon>Agaricomycetes</taxon>
        <taxon>Russulales</taxon>
        <taxon>Bondarzewiaceae</taxon>
        <taxon>Heterobasidion</taxon>
        <taxon>Heterobasidion annosum species complex</taxon>
    </lineage>
</organism>
<gene>
    <name evidence="4" type="ORF">HETIRDRAFT_430267</name>
</gene>
<evidence type="ECO:0000313" key="5">
    <source>
        <dbReference type="Proteomes" id="UP000030671"/>
    </source>
</evidence>
<dbReference type="STRING" id="747525.W4JRM0"/>
<feature type="region of interest" description="Disordered" evidence="2">
    <location>
        <begin position="378"/>
        <end position="415"/>
    </location>
</feature>
<dbReference type="GeneID" id="20674434"/>
<evidence type="ECO:0000313" key="4">
    <source>
        <dbReference type="EMBL" id="ETW75730.1"/>
    </source>
</evidence>
<dbReference type="Proteomes" id="UP000030671">
    <property type="component" value="Unassembled WGS sequence"/>
</dbReference>
<dbReference type="OrthoDB" id="5571888at2759"/>
<feature type="region of interest" description="Disordered" evidence="2">
    <location>
        <begin position="581"/>
        <end position="603"/>
    </location>
</feature>
<dbReference type="RefSeq" id="XP_009551991.1">
    <property type="nucleotide sequence ID" value="XM_009553696.1"/>
</dbReference>
<dbReference type="eggNOG" id="ENOG502S89P">
    <property type="taxonomic scope" value="Eukaryota"/>
</dbReference>
<feature type="domain" description="BZIP" evidence="3">
    <location>
        <begin position="292"/>
        <end position="307"/>
    </location>
</feature>
<dbReference type="AlphaFoldDB" id="W4JRM0"/>
<feature type="compositionally biased region" description="Low complexity" evidence="2">
    <location>
        <begin position="168"/>
        <end position="193"/>
    </location>
</feature>
<feature type="compositionally biased region" description="Acidic residues" evidence="2">
    <location>
        <begin position="210"/>
        <end position="228"/>
    </location>
</feature>
<evidence type="ECO:0000256" key="1">
    <source>
        <dbReference type="SAM" id="Coils"/>
    </source>
</evidence>
<evidence type="ECO:0000259" key="3">
    <source>
        <dbReference type="PROSITE" id="PS00036"/>
    </source>
</evidence>
<keyword evidence="5" id="KW-1185">Reference proteome</keyword>
<feature type="region of interest" description="Disordered" evidence="2">
    <location>
        <begin position="529"/>
        <end position="548"/>
    </location>
</feature>
<dbReference type="CDD" id="cd14810">
    <property type="entry name" value="bZIP_u1"/>
    <property type="match status" value="1"/>
</dbReference>
<accession>W4JRM0</accession>
<feature type="coiled-coil region" evidence="1">
    <location>
        <begin position="345"/>
        <end position="372"/>
    </location>
</feature>
<dbReference type="GO" id="GO:0003700">
    <property type="term" value="F:DNA-binding transcription factor activity"/>
    <property type="evidence" value="ECO:0007669"/>
    <property type="project" value="InterPro"/>
</dbReference>
<dbReference type="EMBL" id="KI925465">
    <property type="protein sequence ID" value="ETW75730.1"/>
    <property type="molecule type" value="Genomic_DNA"/>
</dbReference>
<name>W4JRM0_HETIT</name>
<dbReference type="Gene3D" id="1.20.5.170">
    <property type="match status" value="1"/>
</dbReference>
<sequence length="728" mass="77583">MALRCPDLEEAIRSERGVYNLNHRTIKSDKNSNTDFRRCEGGRGGDLYTKAKEEKAVETDGKGWKEPSPFVVNPNDFSEFFNLDLLVGGSSSQQQGQGSSSSRASSNSPALSFSALPSPPAPFLPTIVDSQATDFFNFYLDDEYTKVDPLAPPPPITGAPYDFFGAFSGLSSSGSQDESSPESGTTSTGQSPPLAIDPQLVGSPSKPMSDIDEEEEGEGGDEGDEDHDDLFAAIAPVKVGGKGKGRKGTVQSGGVQKKPIVSAVVKDSDNKDEPDDWRPSPEEYKKMSSKEKRQLRNKISARNFRVRRKGESAHSSLLPNLCILTAVAEYITTLEGDIAERDRLIDAIRTELGSTKSENSALRQEISALKKALLTGRAESPVLPPPGPIPPPVRASTTSSPLVTPNMHKDLPSSPRLASAKSFWGGSATFGGITPVHTTLIPESFAQPLANVKPVGSDRSISASLQENINPSLNVNKVGLAAAAFGPVKGGKPGAFDAFAENNPFTMKMLDAYRMQLWARMATAQHQQQQQQQALSAQPPHAPITGLASNLRPHYFSTVKPSSTPLSNHTNLSAVLSGKHTSSSLAYPSPPPSPKLGATAPRDVQNSQHALIAAMASQTLFQKLGSAFWEAFSGSTHPSMSSPGASGSRQQAWDAEKVRRVLEGKAIVKVVDIEDMPTPASAPAMSRAQVQTAPVQAPMAATAKDRCSCVSVTDILEESMRALSLGKK</sequence>
<feature type="compositionally biased region" description="Basic and acidic residues" evidence="2">
    <location>
        <begin position="266"/>
        <end position="294"/>
    </location>
</feature>